<evidence type="ECO:0000259" key="3">
    <source>
        <dbReference type="Pfam" id="PF01551"/>
    </source>
</evidence>
<dbReference type="OrthoDB" id="5245088at2"/>
<dbReference type="KEGG" id="moj:D7D94_04140"/>
<dbReference type="InterPro" id="IPR016047">
    <property type="entry name" value="M23ase_b-sheet_dom"/>
</dbReference>
<dbReference type="SUPFAM" id="SSF51261">
    <property type="entry name" value="Duplicated hybrid motif"/>
    <property type="match status" value="1"/>
</dbReference>
<feature type="chain" id="PRO_5039521042" evidence="2">
    <location>
        <begin position="21"/>
        <end position="184"/>
    </location>
</feature>
<dbReference type="EMBL" id="CP032550">
    <property type="protein sequence ID" value="QGU26946.1"/>
    <property type="molecule type" value="Genomic_DNA"/>
</dbReference>
<dbReference type="Proteomes" id="UP000422989">
    <property type="component" value="Chromosome"/>
</dbReference>
<name>A0A6I6DS97_9MICO</name>
<organism evidence="4 5">
    <name type="scientific">Microbacterium oryzae</name>
    <dbReference type="NCBI Taxonomy" id="743009"/>
    <lineage>
        <taxon>Bacteria</taxon>
        <taxon>Bacillati</taxon>
        <taxon>Actinomycetota</taxon>
        <taxon>Actinomycetes</taxon>
        <taxon>Micrococcales</taxon>
        <taxon>Microbacteriaceae</taxon>
        <taxon>Microbacterium</taxon>
    </lineage>
</organism>
<dbReference type="InterPro" id="IPR011055">
    <property type="entry name" value="Dup_hybrid_motif"/>
</dbReference>
<dbReference type="RefSeq" id="WP_156241422.1">
    <property type="nucleotide sequence ID" value="NZ_BAAAZL010000002.1"/>
</dbReference>
<dbReference type="CDD" id="cd12797">
    <property type="entry name" value="M23_peptidase"/>
    <property type="match status" value="1"/>
</dbReference>
<sequence length="184" mass="18664">MRRIILVLAVLALVGVSVGAAPASAAAPVVVSASAAASPADAAIVRIRTSEPWRWPVSQEVRVVRPFAAPPHRYGAGHRGVDLGADQGPVLAPASGVIAFAGVVVDRPLLTIDHGDGLVTTLEPVATELRVGDEVAVGQQLGEVASGGHAAAGAVHFGVRLHGEYINPLLLLAGVPRAVLLPCC</sequence>
<evidence type="ECO:0000313" key="4">
    <source>
        <dbReference type="EMBL" id="QGU26946.1"/>
    </source>
</evidence>
<evidence type="ECO:0000313" key="5">
    <source>
        <dbReference type="Proteomes" id="UP000422989"/>
    </source>
</evidence>
<reference evidence="4 5" key="1">
    <citation type="submission" date="2018-09" db="EMBL/GenBank/DDBJ databases">
        <title>Whole genome sequencing of Microbacterium oryzae strain MB-10T.</title>
        <authorList>
            <person name="Das S.K."/>
        </authorList>
    </citation>
    <scope>NUCLEOTIDE SEQUENCE [LARGE SCALE GENOMIC DNA]</scope>
    <source>
        <strain evidence="4 5">MB-10</strain>
    </source>
</reference>
<keyword evidence="5" id="KW-1185">Reference proteome</keyword>
<accession>A0A6I6DS97</accession>
<feature type="signal peptide" evidence="2">
    <location>
        <begin position="1"/>
        <end position="20"/>
    </location>
</feature>
<dbReference type="PANTHER" id="PTHR21666">
    <property type="entry name" value="PEPTIDASE-RELATED"/>
    <property type="match status" value="1"/>
</dbReference>
<feature type="domain" description="M23ase beta-sheet core" evidence="3">
    <location>
        <begin position="77"/>
        <end position="168"/>
    </location>
</feature>
<evidence type="ECO:0000256" key="1">
    <source>
        <dbReference type="ARBA" id="ARBA00022729"/>
    </source>
</evidence>
<dbReference type="Gene3D" id="2.70.70.10">
    <property type="entry name" value="Glucose Permease (Domain IIA)"/>
    <property type="match status" value="1"/>
</dbReference>
<dbReference type="PANTHER" id="PTHR21666:SF289">
    <property type="entry name" value="L-ALA--D-GLU ENDOPEPTIDASE"/>
    <property type="match status" value="1"/>
</dbReference>
<dbReference type="InterPro" id="IPR050570">
    <property type="entry name" value="Cell_wall_metabolism_enzyme"/>
</dbReference>
<evidence type="ECO:0000256" key="2">
    <source>
        <dbReference type="SAM" id="SignalP"/>
    </source>
</evidence>
<gene>
    <name evidence="4" type="ORF">D7D94_04140</name>
</gene>
<proteinExistence type="predicted"/>
<keyword evidence="1 2" id="KW-0732">Signal</keyword>
<dbReference type="AlphaFoldDB" id="A0A6I6DS97"/>
<dbReference type="Pfam" id="PF01551">
    <property type="entry name" value="Peptidase_M23"/>
    <property type="match status" value="1"/>
</dbReference>
<protein>
    <submittedName>
        <fullName evidence="4">M23 family metallopeptidase</fullName>
    </submittedName>
</protein>
<dbReference type="GO" id="GO:0004222">
    <property type="term" value="F:metalloendopeptidase activity"/>
    <property type="evidence" value="ECO:0007669"/>
    <property type="project" value="TreeGrafter"/>
</dbReference>